<feature type="region of interest" description="Disordered" evidence="1">
    <location>
        <begin position="72"/>
        <end position="101"/>
    </location>
</feature>
<feature type="region of interest" description="Disordered" evidence="1">
    <location>
        <begin position="37"/>
        <end position="56"/>
    </location>
</feature>
<sequence length="101" mass="11457">MSHNGRCASVCRLTTRAPDGPGAAFAGGLEQVRTSRARFGKDAGGPGAYPWRQRRRGSNILNRARLRLVPHRPRARRNARPERFRAKWTPVRVKKTRQTNK</sequence>
<reference evidence="2" key="1">
    <citation type="journal article" date="2014" name="Int. J. Syst. Evol. Microbiol.">
        <title>Complete genome sequence of Corynebacterium casei LMG S-19264T (=DSM 44701T), isolated from a smear-ripened cheese.</title>
        <authorList>
            <consortium name="US DOE Joint Genome Institute (JGI-PGF)"/>
            <person name="Walter F."/>
            <person name="Albersmeier A."/>
            <person name="Kalinowski J."/>
            <person name="Ruckert C."/>
        </authorList>
    </citation>
    <scope>NUCLEOTIDE SEQUENCE</scope>
    <source>
        <strain evidence="2">CGMCC 1.12919</strain>
    </source>
</reference>
<evidence type="ECO:0000256" key="1">
    <source>
        <dbReference type="SAM" id="MobiDB-lite"/>
    </source>
</evidence>
<reference evidence="2" key="2">
    <citation type="submission" date="2020-09" db="EMBL/GenBank/DDBJ databases">
        <authorList>
            <person name="Sun Q."/>
            <person name="Zhou Y."/>
        </authorList>
    </citation>
    <scope>NUCLEOTIDE SEQUENCE</scope>
    <source>
        <strain evidence="2">CGMCC 1.12919</strain>
    </source>
</reference>
<proteinExistence type="predicted"/>
<feature type="compositionally biased region" description="Basic residues" evidence="1">
    <location>
        <begin position="92"/>
        <end position="101"/>
    </location>
</feature>
<name>A0A916UQX6_9HYPH</name>
<comment type="caution">
    <text evidence="2">The sequence shown here is derived from an EMBL/GenBank/DDBJ whole genome shotgun (WGS) entry which is preliminary data.</text>
</comment>
<dbReference type="AlphaFoldDB" id="A0A916UQX6"/>
<evidence type="ECO:0000313" key="3">
    <source>
        <dbReference type="Proteomes" id="UP000637002"/>
    </source>
</evidence>
<accession>A0A916UQX6</accession>
<dbReference type="EMBL" id="BMGG01000008">
    <property type="protein sequence ID" value="GGC82361.1"/>
    <property type="molecule type" value="Genomic_DNA"/>
</dbReference>
<evidence type="ECO:0000313" key="2">
    <source>
        <dbReference type="EMBL" id="GGC82361.1"/>
    </source>
</evidence>
<dbReference type="Proteomes" id="UP000637002">
    <property type="component" value="Unassembled WGS sequence"/>
</dbReference>
<protein>
    <submittedName>
        <fullName evidence="2">Uncharacterized protein</fullName>
    </submittedName>
</protein>
<keyword evidence="3" id="KW-1185">Reference proteome</keyword>
<organism evidence="2 3">
    <name type="scientific">Chelatococcus reniformis</name>
    <dbReference type="NCBI Taxonomy" id="1494448"/>
    <lineage>
        <taxon>Bacteria</taxon>
        <taxon>Pseudomonadati</taxon>
        <taxon>Pseudomonadota</taxon>
        <taxon>Alphaproteobacteria</taxon>
        <taxon>Hyphomicrobiales</taxon>
        <taxon>Chelatococcaceae</taxon>
        <taxon>Chelatococcus</taxon>
    </lineage>
</organism>
<gene>
    <name evidence="2" type="ORF">GCM10010994_45360</name>
</gene>